<comment type="caution">
    <text evidence="2">The sequence shown here is derived from an EMBL/GenBank/DDBJ whole genome shotgun (WGS) entry which is preliminary data.</text>
</comment>
<dbReference type="Proteomes" id="UP001050691">
    <property type="component" value="Unassembled WGS sequence"/>
</dbReference>
<keyword evidence="1" id="KW-1133">Transmembrane helix</keyword>
<keyword evidence="1" id="KW-0812">Transmembrane</keyword>
<evidence type="ECO:0000313" key="2">
    <source>
        <dbReference type="EMBL" id="GJJ07028.1"/>
    </source>
</evidence>
<evidence type="ECO:0000256" key="1">
    <source>
        <dbReference type="SAM" id="Phobius"/>
    </source>
</evidence>
<feature type="transmembrane region" description="Helical" evidence="1">
    <location>
        <begin position="50"/>
        <end position="71"/>
    </location>
</feature>
<gene>
    <name evidence="2" type="ORF">Clacol_001226</name>
</gene>
<keyword evidence="1" id="KW-0472">Membrane</keyword>
<proteinExistence type="predicted"/>
<evidence type="ECO:0000313" key="3">
    <source>
        <dbReference type="Proteomes" id="UP001050691"/>
    </source>
</evidence>
<keyword evidence="3" id="KW-1185">Reference proteome</keyword>
<sequence length="224" mass="24922">MIDALLPAKVLASVSACNAVNNVAHAISIFPFVGIQEVIVVIEVMNDATVIATDVLGFIAVFFHVWGLWKLKRSIGVQSNGDILPLLLKQGVLRFLLALQAKFWLSLKIRMRLFNPFILSGSPPIADFSLRLSSILLCEFTLDLRRRNTKNLNLVSNQSAIDLPTLSFRNNPIQSTRSVLGRFHENLMAEMGERNRLPGDVDGQTSEELDDDSYGMNIDEVELV</sequence>
<dbReference type="EMBL" id="BPWL01000002">
    <property type="protein sequence ID" value="GJJ07028.1"/>
    <property type="molecule type" value="Genomic_DNA"/>
</dbReference>
<dbReference type="AlphaFoldDB" id="A0AAV5A1C4"/>
<organism evidence="2 3">
    <name type="scientific">Clathrus columnatus</name>
    <dbReference type="NCBI Taxonomy" id="1419009"/>
    <lineage>
        <taxon>Eukaryota</taxon>
        <taxon>Fungi</taxon>
        <taxon>Dikarya</taxon>
        <taxon>Basidiomycota</taxon>
        <taxon>Agaricomycotina</taxon>
        <taxon>Agaricomycetes</taxon>
        <taxon>Phallomycetidae</taxon>
        <taxon>Phallales</taxon>
        <taxon>Clathraceae</taxon>
        <taxon>Clathrus</taxon>
    </lineage>
</organism>
<reference evidence="2" key="1">
    <citation type="submission" date="2021-10" db="EMBL/GenBank/DDBJ databases">
        <title>De novo Genome Assembly of Clathrus columnatus (Basidiomycota, Fungi) Using Illumina and Nanopore Sequence Data.</title>
        <authorList>
            <person name="Ogiso-Tanaka E."/>
            <person name="Itagaki H."/>
            <person name="Hosoya T."/>
            <person name="Hosaka K."/>
        </authorList>
    </citation>
    <scope>NUCLEOTIDE SEQUENCE</scope>
    <source>
        <strain evidence="2">MO-923</strain>
    </source>
</reference>
<name>A0AAV5A1C4_9AGAM</name>
<protein>
    <submittedName>
        <fullName evidence="2">Uncharacterized protein</fullName>
    </submittedName>
</protein>
<accession>A0AAV5A1C4</accession>